<protein>
    <submittedName>
        <fullName evidence="1">Uncharacterized protein</fullName>
    </submittedName>
</protein>
<keyword evidence="2" id="KW-1185">Reference proteome</keyword>
<proteinExistence type="predicted"/>
<evidence type="ECO:0000313" key="2">
    <source>
        <dbReference type="Proteomes" id="UP000410492"/>
    </source>
</evidence>
<reference evidence="1 2" key="1">
    <citation type="submission" date="2019-01" db="EMBL/GenBank/DDBJ databases">
        <authorList>
            <person name="Sayadi A."/>
        </authorList>
    </citation>
    <scope>NUCLEOTIDE SEQUENCE [LARGE SCALE GENOMIC DNA]</scope>
</reference>
<organism evidence="1 2">
    <name type="scientific">Callosobruchus maculatus</name>
    <name type="common">Southern cowpea weevil</name>
    <name type="synonym">Pulse bruchid</name>
    <dbReference type="NCBI Taxonomy" id="64391"/>
    <lineage>
        <taxon>Eukaryota</taxon>
        <taxon>Metazoa</taxon>
        <taxon>Ecdysozoa</taxon>
        <taxon>Arthropoda</taxon>
        <taxon>Hexapoda</taxon>
        <taxon>Insecta</taxon>
        <taxon>Pterygota</taxon>
        <taxon>Neoptera</taxon>
        <taxon>Endopterygota</taxon>
        <taxon>Coleoptera</taxon>
        <taxon>Polyphaga</taxon>
        <taxon>Cucujiformia</taxon>
        <taxon>Chrysomeloidea</taxon>
        <taxon>Chrysomelidae</taxon>
        <taxon>Bruchinae</taxon>
        <taxon>Bruchini</taxon>
        <taxon>Callosobruchus</taxon>
    </lineage>
</organism>
<dbReference type="Proteomes" id="UP000410492">
    <property type="component" value="Unassembled WGS sequence"/>
</dbReference>
<feature type="non-terminal residue" evidence="1">
    <location>
        <position position="522"/>
    </location>
</feature>
<name>A0A653CW65_CALMS</name>
<accession>A0A653CW65</accession>
<sequence length="522" mass="59529">QSQIFAQYRVQRKEPDEQRYNVTLKVLTPFEAFQKLNLFGAFETEENFYRTMLLFNTNRSDISVDATTEIDSGVLELISNFHVKTPAVYIPSSQLRVSKSTSPNNNFVELNLDMPEKLRKEIYMRASWLIKSKKDFYAMVKLETPFNGLENTTAGMKVYISDEQSTIWSAIQMNPLEVEINSTLWDSILNVASDLNFNGKRFPLLINCKILQPAKRRAFGNYISIADDYYEFDGQLKLKEEVFVIGGFAEISEDSAKLLLPSRVLIQLDPEDGSPEVKFNFQVDKLALNKYKFKGGLTQSDRYVNYESDVSYSSDKLNWEIHTAVITSTGGHFHINTKVVSEDDGVRLSLDMTTPIYKLENVIAGATYNVSGLNRNVYGFFEIINMSPRMIQAKGSMDLNLVWLVMENMAVKAIGKFENVHYSSQSSMLAFYQNPGKTFHHLKVGGDVAVDKIWEAASNVTVKMPPNKTLGFEGHLKTPYGDKESHSIFTELEYTDSFKYADYLVKYRTLKSQKKYGSWGQV</sequence>
<dbReference type="OrthoDB" id="6676407at2759"/>
<dbReference type="AlphaFoldDB" id="A0A653CW65"/>
<evidence type="ECO:0000313" key="1">
    <source>
        <dbReference type="EMBL" id="VEN51517.1"/>
    </source>
</evidence>
<feature type="non-terminal residue" evidence="1">
    <location>
        <position position="1"/>
    </location>
</feature>
<dbReference type="EMBL" id="CAACVG010008921">
    <property type="protein sequence ID" value="VEN51517.1"/>
    <property type="molecule type" value="Genomic_DNA"/>
</dbReference>
<gene>
    <name evidence="1" type="ORF">CALMAC_LOCUS11944</name>
</gene>